<feature type="domain" description="AP2/ERF" evidence="6">
    <location>
        <begin position="106"/>
        <end position="163"/>
    </location>
</feature>
<proteinExistence type="predicted"/>
<dbReference type="OrthoDB" id="448946at2759"/>
<dbReference type="SMART" id="SM00380">
    <property type="entry name" value="AP2"/>
    <property type="match status" value="1"/>
</dbReference>
<dbReference type="SUPFAM" id="SSF54171">
    <property type="entry name" value="DNA-binding domain"/>
    <property type="match status" value="1"/>
</dbReference>
<dbReference type="CDD" id="cd00018">
    <property type="entry name" value="AP2"/>
    <property type="match status" value="1"/>
</dbReference>
<evidence type="ECO:0000313" key="7">
    <source>
        <dbReference type="EMBL" id="KAG0452320.1"/>
    </source>
</evidence>
<evidence type="ECO:0000256" key="3">
    <source>
        <dbReference type="ARBA" id="ARBA00023125"/>
    </source>
</evidence>
<dbReference type="PANTHER" id="PTHR31194:SF140">
    <property type="entry name" value="ETHYLENE-RESPONSIVE TRANSCRIPTION FACTOR CRF2"/>
    <property type="match status" value="1"/>
</dbReference>
<dbReference type="Pfam" id="PF00847">
    <property type="entry name" value="AP2"/>
    <property type="match status" value="1"/>
</dbReference>
<evidence type="ECO:0000313" key="8">
    <source>
        <dbReference type="Proteomes" id="UP000636800"/>
    </source>
</evidence>
<evidence type="ECO:0000259" key="6">
    <source>
        <dbReference type="PROSITE" id="PS51032"/>
    </source>
</evidence>
<reference evidence="7 8" key="1">
    <citation type="journal article" date="2020" name="Nat. Food">
        <title>A phased Vanilla planifolia genome enables genetic improvement of flavour and production.</title>
        <authorList>
            <person name="Hasing T."/>
            <person name="Tang H."/>
            <person name="Brym M."/>
            <person name="Khazi F."/>
            <person name="Huang T."/>
            <person name="Chambers A.H."/>
        </authorList>
    </citation>
    <scope>NUCLEOTIDE SEQUENCE [LARGE SCALE GENOMIC DNA]</scope>
    <source>
        <tissue evidence="7">Leaf</tissue>
    </source>
</reference>
<keyword evidence="3" id="KW-0238">DNA-binding</keyword>
<keyword evidence="8" id="KW-1185">Reference proteome</keyword>
<keyword evidence="5" id="KW-0539">Nucleus</keyword>
<dbReference type="InterPro" id="IPR001471">
    <property type="entry name" value="AP2/ERF_dom"/>
</dbReference>
<comment type="caution">
    <text evidence="7">The sequence shown here is derived from an EMBL/GenBank/DDBJ whole genome shotgun (WGS) entry which is preliminary data.</text>
</comment>
<dbReference type="Proteomes" id="UP000636800">
    <property type="component" value="Unassembled WGS sequence"/>
</dbReference>
<dbReference type="PROSITE" id="PS51032">
    <property type="entry name" value="AP2_ERF"/>
    <property type="match status" value="1"/>
</dbReference>
<dbReference type="EMBL" id="JADCNL010000014">
    <property type="protein sequence ID" value="KAG0452320.1"/>
    <property type="molecule type" value="Genomic_DNA"/>
</dbReference>
<evidence type="ECO:0000256" key="2">
    <source>
        <dbReference type="ARBA" id="ARBA00023015"/>
    </source>
</evidence>
<dbReference type="InterPro" id="IPR050913">
    <property type="entry name" value="AP2/ERF_ERF"/>
</dbReference>
<dbReference type="FunFam" id="3.30.730.10:FF:000001">
    <property type="entry name" value="Ethylene-responsive transcription factor 2"/>
    <property type="match status" value="1"/>
</dbReference>
<dbReference type="Gene3D" id="3.30.730.10">
    <property type="entry name" value="AP2/ERF domain"/>
    <property type="match status" value="1"/>
</dbReference>
<dbReference type="AlphaFoldDB" id="A0A835U8X9"/>
<keyword evidence="4" id="KW-0804">Transcription</keyword>
<dbReference type="GO" id="GO:0005634">
    <property type="term" value="C:nucleus"/>
    <property type="evidence" value="ECO:0007669"/>
    <property type="project" value="UniProtKB-SubCell"/>
</dbReference>
<comment type="subcellular location">
    <subcellularLocation>
        <location evidence="1">Nucleus</location>
    </subcellularLocation>
</comment>
<evidence type="ECO:0000256" key="4">
    <source>
        <dbReference type="ARBA" id="ARBA00023163"/>
    </source>
</evidence>
<protein>
    <recommendedName>
        <fullName evidence="6">AP2/ERF domain-containing protein</fullName>
    </recommendedName>
</protein>
<keyword evidence="2" id="KW-0805">Transcription regulation</keyword>
<evidence type="ECO:0000256" key="1">
    <source>
        <dbReference type="ARBA" id="ARBA00004123"/>
    </source>
</evidence>
<dbReference type="PIRSF" id="PIRSF038123">
    <property type="entry name" value="PTI6"/>
    <property type="match status" value="1"/>
</dbReference>
<evidence type="ECO:0000256" key="5">
    <source>
        <dbReference type="ARBA" id="ARBA00023242"/>
    </source>
</evidence>
<dbReference type="PRINTS" id="PR00367">
    <property type="entry name" value="ETHRSPELEMNT"/>
</dbReference>
<dbReference type="InterPro" id="IPR036955">
    <property type="entry name" value="AP2/ERF_dom_sf"/>
</dbReference>
<accession>A0A835U8X9</accession>
<dbReference type="GO" id="GO:0003677">
    <property type="term" value="F:DNA binding"/>
    <property type="evidence" value="ECO:0007669"/>
    <property type="project" value="UniProtKB-KW"/>
</dbReference>
<dbReference type="InterPro" id="IPR016177">
    <property type="entry name" value="DNA-bd_dom_sf"/>
</dbReference>
<organism evidence="7 8">
    <name type="scientific">Vanilla planifolia</name>
    <name type="common">Vanilla</name>
    <dbReference type="NCBI Taxonomy" id="51239"/>
    <lineage>
        <taxon>Eukaryota</taxon>
        <taxon>Viridiplantae</taxon>
        <taxon>Streptophyta</taxon>
        <taxon>Embryophyta</taxon>
        <taxon>Tracheophyta</taxon>
        <taxon>Spermatophyta</taxon>
        <taxon>Magnoliopsida</taxon>
        <taxon>Liliopsida</taxon>
        <taxon>Asparagales</taxon>
        <taxon>Orchidaceae</taxon>
        <taxon>Vanilloideae</taxon>
        <taxon>Vanilleae</taxon>
        <taxon>Vanilla</taxon>
    </lineage>
</organism>
<dbReference type="GO" id="GO:0003700">
    <property type="term" value="F:DNA-binding transcription factor activity"/>
    <property type="evidence" value="ECO:0007669"/>
    <property type="project" value="InterPro"/>
</dbReference>
<dbReference type="PANTHER" id="PTHR31194">
    <property type="entry name" value="SHN SHINE , DNA BINDING / TRANSCRIPTION FACTOR"/>
    <property type="match status" value="1"/>
</dbReference>
<name>A0A835U8X9_VANPL</name>
<gene>
    <name evidence="7" type="ORF">HPP92_024984</name>
</gene>
<sequence>MEISHRRDHLNLSGFPLKFSEHILTKTRRKIASERMKKVGLRRKLVRIFFTDAEATDSSSSDEGTDHPERQRVRRHVYEIGFDTSPRVRPRLEEIQSPKVSDDQKRFRGVRRRPWGRWAAEIRDPYLKKRVWLGTFDTAEKAAAAYDSAAVKLRGADAVTNFPIRSNPSPTSSSALEGIQSTERRIEIASPTSVLRYGDDETTFDCFAYGDVDAFGFSIDPPLILTDFSLPDRHCFEVEFGNRILY</sequence>